<feature type="region of interest" description="Disordered" evidence="19">
    <location>
        <begin position="489"/>
        <end position="508"/>
    </location>
</feature>
<evidence type="ECO:0000256" key="13">
    <source>
        <dbReference type="ARBA" id="ARBA00023169"/>
    </source>
</evidence>
<keyword evidence="10 20" id="KW-1133">Transmembrane helix</keyword>
<dbReference type="SUPFAM" id="SSF52540">
    <property type="entry name" value="P-loop containing nucleoside triphosphate hydrolases"/>
    <property type="match status" value="1"/>
</dbReference>
<evidence type="ECO:0000259" key="23">
    <source>
        <dbReference type="Pfam" id="PF13807"/>
    </source>
</evidence>
<keyword evidence="9" id="KW-0067">ATP-binding</keyword>
<evidence type="ECO:0000259" key="21">
    <source>
        <dbReference type="Pfam" id="PF02706"/>
    </source>
</evidence>
<keyword evidence="18" id="KW-0175">Coiled coil</keyword>
<evidence type="ECO:0000313" key="24">
    <source>
        <dbReference type="EMBL" id="CZZ94075.1"/>
    </source>
</evidence>
<keyword evidence="12" id="KW-0829">Tyrosine-protein kinase</keyword>
<evidence type="ECO:0000256" key="8">
    <source>
        <dbReference type="ARBA" id="ARBA00022777"/>
    </source>
</evidence>
<dbReference type="GO" id="GO:0000271">
    <property type="term" value="P:polysaccharide biosynthetic process"/>
    <property type="evidence" value="ECO:0007669"/>
    <property type="project" value="UniProtKB-KW"/>
</dbReference>
<evidence type="ECO:0000256" key="10">
    <source>
        <dbReference type="ARBA" id="ARBA00022989"/>
    </source>
</evidence>
<dbReference type="InterPro" id="IPR032807">
    <property type="entry name" value="GNVR"/>
</dbReference>
<evidence type="ECO:0000256" key="4">
    <source>
        <dbReference type="ARBA" id="ARBA00022519"/>
    </source>
</evidence>
<evidence type="ECO:0000256" key="3">
    <source>
        <dbReference type="ARBA" id="ARBA00022475"/>
    </source>
</evidence>
<evidence type="ECO:0000256" key="6">
    <source>
        <dbReference type="ARBA" id="ARBA00022692"/>
    </source>
</evidence>
<sequence>MTRPDVTATIDSSAEDDDTHVFDWIDMLLQHGVMTGLIFAITLAIGVAYAFLATPIYRADTLIQVEDKKPAALAGVEHLADALGTAASPVTGEVEILRSRGVILKALEKTGGLIQVRAAASLPLIGDWLERRRALSGASAGSPAALQISELRLPEGYLDSVLVLRSLGAGRYELQDKDGAKLGQAEVGEALAFSLDSGEGGIVVSALRAEAGATFEIVRQAPLTAYREVLRNLIVAESGRDSNIIRVSYENPDEGYACELVNAISTVYIEQDVARRSAQADQSLKFLSGQLPDIERNVERTENALNDFRTRTGTIDIDKSAGALLQRAVDVEKSRLELQLQRDELLQRYTPAHPAIKALDNQLAQARRESDRVSELTSKVPADQRDLLRLQRDVSVGTQLYTALLDTVQQLKLARAGTVGNARIIDMAVRDALPVAPRKSLVVLMAILLGGALSIAAATVARQLRPTLRDVEEVERLTGLSTYANIPESRDQQRISQARNSSGKPSQGLLALQYPDDPAVESLRALRIGLAFALLGARGKSLVVTGPTAGVGKTFISANLAVLLAGSGKRVLLIETDLRRPQLGGYFGLPRGHVGLSSVLAGEASLAEAIHVQPVESGELHVVASGPLPPNPGELLLSEAFQRLLNDVQDRYDHVLLDSAPVLPVSDTLAVTRHAGSTFLVLRAEQTTLGEVRAAVKKISGAGGSVNGLLLNGVMRRRVRFSTSYSYYYQYGRRR</sequence>
<dbReference type="PANTHER" id="PTHR32309">
    <property type="entry name" value="TYROSINE-PROTEIN KINASE"/>
    <property type="match status" value="1"/>
</dbReference>
<evidence type="ECO:0000256" key="18">
    <source>
        <dbReference type="SAM" id="Coils"/>
    </source>
</evidence>
<comment type="function">
    <text evidence="15">Probably involved in polymerization and/or export of exopolysaccharide EPS I which functions as a virulence factor. May be involved in an ATP-dependent process in the pathway for EPS I production, possibly export of the trimeric repeat units across the inner membrane or their polymerization.</text>
</comment>
<evidence type="ECO:0000256" key="12">
    <source>
        <dbReference type="ARBA" id="ARBA00023137"/>
    </source>
</evidence>
<evidence type="ECO:0000256" key="15">
    <source>
        <dbReference type="ARBA" id="ARBA00054296"/>
    </source>
</evidence>
<name>A0A146AWV8_9BORD</name>
<dbReference type="GO" id="GO:0005524">
    <property type="term" value="F:ATP binding"/>
    <property type="evidence" value="ECO:0007669"/>
    <property type="project" value="UniProtKB-KW"/>
</dbReference>
<feature type="compositionally biased region" description="Polar residues" evidence="19">
    <location>
        <begin position="494"/>
        <end position="505"/>
    </location>
</feature>
<keyword evidence="7" id="KW-0547">Nucleotide-binding</keyword>
<accession>A0A146AWV8</accession>
<dbReference type="OrthoDB" id="9808257at2"/>
<dbReference type="InterPro" id="IPR003856">
    <property type="entry name" value="LPS_length_determ_N"/>
</dbReference>
<dbReference type="Gene3D" id="3.40.50.300">
    <property type="entry name" value="P-loop containing nucleotide triphosphate hydrolases"/>
    <property type="match status" value="1"/>
</dbReference>
<feature type="domain" description="Tyrosine-protein kinase G-rich" evidence="23">
    <location>
        <begin position="384"/>
        <end position="460"/>
    </location>
</feature>
<evidence type="ECO:0000256" key="1">
    <source>
        <dbReference type="ARBA" id="ARBA00004429"/>
    </source>
</evidence>
<evidence type="ECO:0000256" key="14">
    <source>
        <dbReference type="ARBA" id="ARBA00053015"/>
    </source>
</evidence>
<comment type="catalytic activity">
    <reaction evidence="14">
        <text>L-tyrosyl-[protein] + ATP = O-phospho-L-tyrosyl-[protein] + ADP + H(+)</text>
        <dbReference type="Rhea" id="RHEA:10596"/>
        <dbReference type="Rhea" id="RHEA-COMP:10136"/>
        <dbReference type="Rhea" id="RHEA-COMP:20101"/>
        <dbReference type="ChEBI" id="CHEBI:15378"/>
        <dbReference type="ChEBI" id="CHEBI:30616"/>
        <dbReference type="ChEBI" id="CHEBI:46858"/>
        <dbReference type="ChEBI" id="CHEBI:61978"/>
        <dbReference type="ChEBI" id="CHEBI:456216"/>
    </reaction>
</comment>
<evidence type="ECO:0000256" key="5">
    <source>
        <dbReference type="ARBA" id="ARBA00022679"/>
    </source>
</evidence>
<feature type="coiled-coil region" evidence="18">
    <location>
        <begin position="284"/>
        <end position="311"/>
    </location>
</feature>
<evidence type="ECO:0000256" key="2">
    <source>
        <dbReference type="ARBA" id="ARBA00008883"/>
    </source>
</evidence>
<evidence type="ECO:0000259" key="22">
    <source>
        <dbReference type="Pfam" id="PF13614"/>
    </source>
</evidence>
<reference evidence="24 25" key="1">
    <citation type="submission" date="2016-03" db="EMBL/GenBank/DDBJ databases">
        <authorList>
            <consortium name="Pathogen Informatics"/>
        </authorList>
    </citation>
    <scope>NUCLEOTIDE SEQUENCE [LARGE SCALE GENOMIC DNA]</scope>
    <source>
        <strain evidence="24 25">NCTC13364</strain>
    </source>
</reference>
<dbReference type="NCBIfam" id="TIGR01007">
    <property type="entry name" value="eps_fam"/>
    <property type="match status" value="1"/>
</dbReference>
<dbReference type="EMBL" id="FKBS01000002">
    <property type="protein sequence ID" value="CZZ94075.1"/>
    <property type="molecule type" value="Genomic_DNA"/>
</dbReference>
<feature type="transmembrane region" description="Helical" evidence="20">
    <location>
        <begin position="440"/>
        <end position="461"/>
    </location>
</feature>
<protein>
    <recommendedName>
        <fullName evidence="16">Putative tyrosine-protein kinase EpsB</fullName>
    </recommendedName>
    <alternativeName>
        <fullName evidence="17">EPS I polysaccharide export protein EpsB</fullName>
    </alternativeName>
</protein>
<dbReference type="Pfam" id="PF13807">
    <property type="entry name" value="GNVR"/>
    <property type="match status" value="1"/>
</dbReference>
<evidence type="ECO:0000256" key="7">
    <source>
        <dbReference type="ARBA" id="ARBA00022741"/>
    </source>
</evidence>
<evidence type="ECO:0000256" key="19">
    <source>
        <dbReference type="SAM" id="MobiDB-lite"/>
    </source>
</evidence>
<evidence type="ECO:0000313" key="25">
    <source>
        <dbReference type="Proteomes" id="UP000077037"/>
    </source>
</evidence>
<dbReference type="PANTHER" id="PTHR32309:SF32">
    <property type="entry name" value="TYROSINE-PROTEIN KINASE ETK-RELATED"/>
    <property type="match status" value="1"/>
</dbReference>
<dbReference type="RefSeq" id="WP_066406523.1">
    <property type="nucleotide sequence ID" value="NZ_FKBS01000002.1"/>
</dbReference>
<keyword evidence="11 20" id="KW-0472">Membrane</keyword>
<dbReference type="InterPro" id="IPR025669">
    <property type="entry name" value="AAA_dom"/>
</dbReference>
<comment type="similarity">
    <text evidence="2">Belongs to the etk/wzc family.</text>
</comment>
<keyword evidence="5 24" id="KW-0808">Transferase</keyword>
<evidence type="ECO:0000256" key="20">
    <source>
        <dbReference type="SAM" id="Phobius"/>
    </source>
</evidence>
<proteinExistence type="inferred from homology"/>
<feature type="transmembrane region" description="Helical" evidence="20">
    <location>
        <begin position="32"/>
        <end position="52"/>
    </location>
</feature>
<evidence type="ECO:0000256" key="16">
    <source>
        <dbReference type="ARBA" id="ARBA00067833"/>
    </source>
</evidence>
<dbReference type="InterPro" id="IPR050445">
    <property type="entry name" value="Bact_polysacc_biosynth/exp"/>
</dbReference>
<evidence type="ECO:0000256" key="17">
    <source>
        <dbReference type="ARBA" id="ARBA00081049"/>
    </source>
</evidence>
<dbReference type="Proteomes" id="UP000077037">
    <property type="component" value="Unassembled WGS sequence"/>
</dbReference>
<dbReference type="GO" id="GO:0042802">
    <property type="term" value="F:identical protein binding"/>
    <property type="evidence" value="ECO:0007669"/>
    <property type="project" value="UniProtKB-ARBA"/>
</dbReference>
<organism evidence="24 25">
    <name type="scientific">Bordetella ansorpii</name>
    <dbReference type="NCBI Taxonomy" id="288768"/>
    <lineage>
        <taxon>Bacteria</taxon>
        <taxon>Pseudomonadati</taxon>
        <taxon>Pseudomonadota</taxon>
        <taxon>Betaproteobacteria</taxon>
        <taxon>Burkholderiales</taxon>
        <taxon>Alcaligenaceae</taxon>
        <taxon>Bordetella</taxon>
    </lineage>
</organism>
<evidence type="ECO:0000256" key="11">
    <source>
        <dbReference type="ARBA" id="ARBA00023136"/>
    </source>
</evidence>
<dbReference type="Pfam" id="PF23607">
    <property type="entry name" value="WZC_N"/>
    <property type="match status" value="1"/>
</dbReference>
<dbReference type="AlphaFoldDB" id="A0A146AWV8"/>
<dbReference type="InterPro" id="IPR027417">
    <property type="entry name" value="P-loop_NTPase"/>
</dbReference>
<feature type="domain" description="Polysaccharide chain length determinant N-terminal" evidence="21">
    <location>
        <begin position="26"/>
        <end position="109"/>
    </location>
</feature>
<dbReference type="CDD" id="cd05387">
    <property type="entry name" value="BY-kinase"/>
    <property type="match status" value="1"/>
</dbReference>
<dbReference type="GO" id="GO:0004713">
    <property type="term" value="F:protein tyrosine kinase activity"/>
    <property type="evidence" value="ECO:0007669"/>
    <property type="project" value="UniProtKB-KW"/>
</dbReference>
<dbReference type="GO" id="GO:0005886">
    <property type="term" value="C:plasma membrane"/>
    <property type="evidence" value="ECO:0007669"/>
    <property type="project" value="UniProtKB-SubCell"/>
</dbReference>
<keyword evidence="6 20" id="KW-0812">Transmembrane</keyword>
<feature type="domain" description="AAA" evidence="22">
    <location>
        <begin position="549"/>
        <end position="685"/>
    </location>
</feature>
<dbReference type="Pfam" id="PF02706">
    <property type="entry name" value="Wzz"/>
    <property type="match status" value="1"/>
</dbReference>
<keyword evidence="13" id="KW-0270">Exopolysaccharide synthesis</keyword>
<dbReference type="Pfam" id="PF13614">
    <property type="entry name" value="AAA_31"/>
    <property type="match status" value="1"/>
</dbReference>
<comment type="subcellular location">
    <subcellularLocation>
        <location evidence="1">Cell inner membrane</location>
        <topology evidence="1">Multi-pass membrane protein</topology>
    </subcellularLocation>
</comment>
<dbReference type="InterPro" id="IPR005702">
    <property type="entry name" value="Wzc-like_C"/>
</dbReference>
<evidence type="ECO:0000256" key="9">
    <source>
        <dbReference type="ARBA" id="ARBA00022840"/>
    </source>
</evidence>
<keyword evidence="3" id="KW-1003">Cell membrane</keyword>
<dbReference type="FunFam" id="3.40.50.300:FF:000527">
    <property type="entry name" value="Tyrosine-protein kinase etk"/>
    <property type="match status" value="1"/>
</dbReference>
<gene>
    <name evidence="24" type="primary">wzc</name>
    <name evidence="24" type="ORF">SAMEA1982600_00182</name>
</gene>
<keyword evidence="4" id="KW-0997">Cell inner membrane</keyword>
<keyword evidence="8" id="KW-0418">Kinase</keyword>